<evidence type="ECO:0000313" key="10">
    <source>
        <dbReference type="EMBL" id="KAK4158016.1"/>
    </source>
</evidence>
<dbReference type="FunFam" id="3.40.50.300:FF:001218">
    <property type="entry name" value="AAA family ATPase, putative"/>
    <property type="match status" value="1"/>
</dbReference>
<dbReference type="InterPro" id="IPR041569">
    <property type="entry name" value="AAA_lid_3"/>
</dbReference>
<feature type="compositionally biased region" description="Low complexity" evidence="8">
    <location>
        <begin position="1538"/>
        <end position="1548"/>
    </location>
</feature>
<feature type="compositionally biased region" description="Polar residues" evidence="8">
    <location>
        <begin position="1379"/>
        <end position="1400"/>
    </location>
</feature>
<dbReference type="PROSITE" id="PS00674">
    <property type="entry name" value="AAA"/>
    <property type="match status" value="1"/>
</dbReference>
<feature type="compositionally biased region" description="Basic residues" evidence="8">
    <location>
        <begin position="34"/>
        <end position="53"/>
    </location>
</feature>
<name>A0AAN7A2K2_9PEZI</name>
<feature type="compositionally biased region" description="Polar residues" evidence="8">
    <location>
        <begin position="1592"/>
        <end position="1615"/>
    </location>
</feature>
<dbReference type="InterPro" id="IPR003960">
    <property type="entry name" value="ATPase_AAA_CS"/>
</dbReference>
<dbReference type="EMBL" id="MU856843">
    <property type="protein sequence ID" value="KAK4158016.1"/>
    <property type="molecule type" value="Genomic_DNA"/>
</dbReference>
<feature type="compositionally biased region" description="Low complexity" evidence="8">
    <location>
        <begin position="1567"/>
        <end position="1585"/>
    </location>
</feature>
<feature type="compositionally biased region" description="Acidic residues" evidence="8">
    <location>
        <begin position="327"/>
        <end position="343"/>
    </location>
</feature>
<keyword evidence="6" id="KW-0103">Bromodomain</keyword>
<keyword evidence="4" id="KW-0378">Hydrolase</keyword>
<dbReference type="GO" id="GO:0005524">
    <property type="term" value="F:ATP binding"/>
    <property type="evidence" value="ECO:0007669"/>
    <property type="project" value="UniProtKB-KW"/>
</dbReference>
<proteinExistence type="inferred from homology"/>
<evidence type="ECO:0000256" key="2">
    <source>
        <dbReference type="ARBA" id="ARBA00006914"/>
    </source>
</evidence>
<reference evidence="10" key="1">
    <citation type="journal article" date="2023" name="Mol. Phylogenet. Evol.">
        <title>Genome-scale phylogeny and comparative genomics of the fungal order Sordariales.</title>
        <authorList>
            <person name="Hensen N."/>
            <person name="Bonometti L."/>
            <person name="Westerberg I."/>
            <person name="Brannstrom I.O."/>
            <person name="Guillou S."/>
            <person name="Cros-Aarteil S."/>
            <person name="Calhoun S."/>
            <person name="Haridas S."/>
            <person name="Kuo A."/>
            <person name="Mondo S."/>
            <person name="Pangilinan J."/>
            <person name="Riley R."/>
            <person name="LaButti K."/>
            <person name="Andreopoulos B."/>
            <person name="Lipzen A."/>
            <person name="Chen C."/>
            <person name="Yan M."/>
            <person name="Daum C."/>
            <person name="Ng V."/>
            <person name="Clum A."/>
            <person name="Steindorff A."/>
            <person name="Ohm R.A."/>
            <person name="Martin F."/>
            <person name="Silar P."/>
            <person name="Natvig D.O."/>
            <person name="Lalanne C."/>
            <person name="Gautier V."/>
            <person name="Ament-Velasquez S.L."/>
            <person name="Kruys A."/>
            <person name="Hutchinson M.I."/>
            <person name="Powell A.J."/>
            <person name="Barry K."/>
            <person name="Miller A.N."/>
            <person name="Grigoriev I.V."/>
            <person name="Debuchy R."/>
            <person name="Gladieux P."/>
            <person name="Hiltunen Thoren M."/>
            <person name="Johannesson H."/>
        </authorList>
    </citation>
    <scope>NUCLEOTIDE SEQUENCE</scope>
    <source>
        <strain evidence="10">CBS 538.74</strain>
    </source>
</reference>
<dbReference type="Pfam" id="PF00004">
    <property type="entry name" value="AAA"/>
    <property type="match status" value="2"/>
</dbReference>
<feature type="region of interest" description="Disordered" evidence="8">
    <location>
        <begin position="1376"/>
        <end position="1517"/>
    </location>
</feature>
<evidence type="ECO:0000256" key="6">
    <source>
        <dbReference type="ARBA" id="ARBA00023117"/>
    </source>
</evidence>
<evidence type="ECO:0000256" key="7">
    <source>
        <dbReference type="ARBA" id="ARBA00023242"/>
    </source>
</evidence>
<comment type="caution">
    <text evidence="10">The sequence shown here is derived from an EMBL/GenBank/DDBJ whole genome shotgun (WGS) entry which is preliminary data.</text>
</comment>
<feature type="compositionally biased region" description="Polar residues" evidence="8">
    <location>
        <begin position="1666"/>
        <end position="1684"/>
    </location>
</feature>
<dbReference type="Pfam" id="PF17862">
    <property type="entry name" value="AAA_lid_3"/>
    <property type="match status" value="1"/>
</dbReference>
<dbReference type="GO" id="GO:0003682">
    <property type="term" value="F:chromatin binding"/>
    <property type="evidence" value="ECO:0007669"/>
    <property type="project" value="TreeGrafter"/>
</dbReference>
<feature type="domain" description="AAA+ ATPase" evidence="9">
    <location>
        <begin position="663"/>
        <end position="804"/>
    </location>
</feature>
<feature type="compositionally biased region" description="Acidic residues" evidence="8">
    <location>
        <begin position="75"/>
        <end position="90"/>
    </location>
</feature>
<dbReference type="GO" id="GO:0006337">
    <property type="term" value="P:nucleosome disassembly"/>
    <property type="evidence" value="ECO:0007669"/>
    <property type="project" value="TreeGrafter"/>
</dbReference>
<evidence type="ECO:0000313" key="11">
    <source>
        <dbReference type="Proteomes" id="UP001302745"/>
    </source>
</evidence>
<feature type="compositionally biased region" description="Acidic residues" evidence="8">
    <location>
        <begin position="375"/>
        <end position="387"/>
    </location>
</feature>
<feature type="compositionally biased region" description="Basic and acidic residues" evidence="8">
    <location>
        <begin position="8"/>
        <end position="19"/>
    </location>
</feature>
<dbReference type="Gene3D" id="3.40.50.300">
    <property type="entry name" value="P-loop containing nucleotide triphosphate hydrolases"/>
    <property type="match status" value="2"/>
</dbReference>
<dbReference type="CDD" id="cd05491">
    <property type="entry name" value="Bromo_TBP7_like"/>
    <property type="match status" value="1"/>
</dbReference>
<feature type="region of interest" description="Disordered" evidence="8">
    <location>
        <begin position="1"/>
        <end position="516"/>
    </location>
</feature>
<feature type="compositionally biased region" description="Acidic residues" evidence="8">
    <location>
        <begin position="113"/>
        <end position="131"/>
    </location>
</feature>
<comment type="similarity">
    <text evidence="2">Belongs to the AAA ATPase family.</text>
</comment>
<feature type="compositionally biased region" description="Basic residues" evidence="8">
    <location>
        <begin position="350"/>
        <end position="364"/>
    </location>
</feature>
<dbReference type="SMART" id="SM00382">
    <property type="entry name" value="AAA"/>
    <property type="match status" value="1"/>
</dbReference>
<dbReference type="Gene3D" id="1.10.8.60">
    <property type="match status" value="1"/>
</dbReference>
<sequence>MVSKRKRDILEGFDPNKSDSEDENFDPTEEQPRRSAKKSRPTRPKVLGKRSNRYRGSDIEEDDEEVSESGNDNSFGEDNDEGEEGDDEDQPLGATGRKMRKAAVKHQSYKESSEDEEEVIKDSDGDDDEVEQTTPTKPAGRPSRIVVLKTNPQKQRASRRGKEGSAPPPPSTRRTRARTEEIEEPFVELSNSGRHARPAHASRSRSPEAMARVTRATRGGKGLKKPPAPIEEATQETDPKDEPDQAMDSPDELALTKIEDEPENQGEEDHAAQVEEGAEDAAMEDQQQEPAQIEDAPADADADEDDDDAPITRRTRASRANVPAPADAEEAEADADADGEPQPEPEKTRGGRLLRRRSGLRNNKKGSQEQSSDFEPGDESGEGEASDMEASKNADVGGDAESTPTPRGRGSRAQSRRSRRNQQDSGDEEAELDKDEMAEELEELRESSRSRPRPRRARRRSPSIQYEERTSKKRRTKPVDYSIPAIDPAALEIDDDDEPTATPARNRRAGKGASNQVWERTLNTTYGPFGGGGGAGALFNGPWGTGATGGVDSDTSDDEMVQRSGIGGTMGMTPTTAAPPVGLFNSAAQTHNADGAGGIGGATPQVGKVKNQKALADADPLGVDLTVDFSKVGGLQGHIDQLKEMVQLPLLYPELFLRFHVTPPRGVLFHGPPGTGKTLLARALANSVGSGGRKISFYMRKGADALSKWVGEAEKQLRLLFEEARRTQPSIIFFDEIDGLAPVRSSKQEQIHASIVSTLLALMDGMDGRGQVIVIGATNRPDNIDPALRRPGRFDREFYFPLPDLEARRSIIDIHTKDWGISDEFKNGLAENTKGYGGADLRALSTEAALNAIQRTYPQIYSSKEKLIVDPDKITIHATDFMLSVKKMVPSSERSTSSSASPLPRIVEPLLRNQYRAILRVLDNILPRPKKTTALQEAMYEPFEDADHGFGREAMHQEFERSRIFRPRLLISGVPGMGQSYLSAAIMHHLEGVHVQTMDLAALLGDGRPMEQVIVSRFIEVKRHKPSVIFIPSVDIWWSSITDAAITTFTTLLRSIPPSDPVLLLATADCTPELLAPEILKELFGFSKKNRAVVERPERNNRLEFFENIIGHLRKSPTDFPDPVNRKKRVIEELPVAPPPPPRTLTKEEIKAQRKADLHHLNLLKMRLQPIMDQIHRKYRKFRQPVIPFTQIAYLFDEADPNFVRPDLVQEQSRPYEIAKDKEGTDGIRETATGKFFYNLESTTIEERLANGYYARPIDFYRDINRLYLDAKNIGDRDRTLKANELRTNVEVDVHDIGQTLANQGIRFDDIYQRQLQRATEAEEKARKRKALQPVVDLIQSDIPGDGDSDSQGPVGIGLPLTRDMRTTTAARFLPIMSPESNGHAGTTDSHRLTNGSSVPSRPDGEDTHMSGLDDESQLMSSTQPDLVSGMQWPHIRGRPPLGDSTRATAGTQYSQRSVVTSIPPGVSPSDILNEASTTKTSELSTNRGSLNWSTQRTDTQRTDTQRTNGMAHNPDETSLLLDTQTNTQELDQHHSGHSISLSQSSSSGKDWAHSQAAAMAKGILQPRMGMGMSMGPPPASGSASVRISEDIPSSSQRPPHKASSASLGNILNEDNSNNNNSSSNHTAASGSGSSGPGAHTPGSGPNSGSGAGTSSSSAAGKGPNSARTTSLRQSGSTTSSQQPVIHEGSNYDFLQMLADRTSGCSVEQLEQIYRELMDEIWKTRHEWNRMTVLNTLISVFNDTIGDIELVQGTLVDSQKQQKEKGDDGEGEGGEVLETVEGVAGEVGASLSQNQSQGNGHGHGHGHGHAGGEAWVYLRSL</sequence>
<evidence type="ECO:0000256" key="1">
    <source>
        <dbReference type="ARBA" id="ARBA00004123"/>
    </source>
</evidence>
<keyword evidence="11" id="KW-1185">Reference proteome</keyword>
<dbReference type="SUPFAM" id="SSF52540">
    <property type="entry name" value="P-loop containing nucleoside triphosphate hydrolases"/>
    <property type="match status" value="2"/>
</dbReference>
<accession>A0AAN7A2K2</accession>
<feature type="compositionally biased region" description="Basic residues" evidence="8">
    <location>
        <begin position="194"/>
        <end position="203"/>
    </location>
</feature>
<feature type="compositionally biased region" description="Low complexity" evidence="8">
    <location>
        <begin position="1616"/>
        <end position="1645"/>
    </location>
</feature>
<feature type="compositionally biased region" description="Acidic residues" evidence="8">
    <location>
        <begin position="425"/>
        <end position="443"/>
    </location>
</feature>
<feature type="region of interest" description="Disordered" evidence="8">
    <location>
        <begin position="1340"/>
        <end position="1363"/>
    </location>
</feature>
<evidence type="ECO:0000256" key="3">
    <source>
        <dbReference type="ARBA" id="ARBA00022741"/>
    </source>
</evidence>
<feature type="compositionally biased region" description="Polar residues" evidence="8">
    <location>
        <begin position="1446"/>
        <end position="1461"/>
    </location>
</feature>
<dbReference type="GO" id="GO:0042393">
    <property type="term" value="F:histone binding"/>
    <property type="evidence" value="ECO:0007669"/>
    <property type="project" value="TreeGrafter"/>
</dbReference>
<evidence type="ECO:0000256" key="5">
    <source>
        <dbReference type="ARBA" id="ARBA00022840"/>
    </source>
</evidence>
<feature type="region of interest" description="Disordered" evidence="8">
    <location>
        <begin position="1529"/>
        <end position="1687"/>
    </location>
</feature>
<comment type="subcellular location">
    <subcellularLocation>
        <location evidence="1">Nucleus</location>
    </subcellularLocation>
</comment>
<dbReference type="GO" id="GO:0006334">
    <property type="term" value="P:nucleosome assembly"/>
    <property type="evidence" value="ECO:0007669"/>
    <property type="project" value="TreeGrafter"/>
</dbReference>
<dbReference type="GO" id="GO:0016887">
    <property type="term" value="F:ATP hydrolysis activity"/>
    <property type="evidence" value="ECO:0007669"/>
    <property type="project" value="InterPro"/>
</dbReference>
<organism evidence="10 11">
    <name type="scientific">Chaetomidium leptoderma</name>
    <dbReference type="NCBI Taxonomy" id="669021"/>
    <lineage>
        <taxon>Eukaryota</taxon>
        <taxon>Fungi</taxon>
        <taxon>Dikarya</taxon>
        <taxon>Ascomycota</taxon>
        <taxon>Pezizomycotina</taxon>
        <taxon>Sordariomycetes</taxon>
        <taxon>Sordariomycetidae</taxon>
        <taxon>Sordariales</taxon>
        <taxon>Chaetomiaceae</taxon>
        <taxon>Chaetomidium</taxon>
    </lineage>
</organism>
<keyword evidence="3" id="KW-0547">Nucleotide-binding</keyword>
<feature type="compositionally biased region" description="Low complexity" evidence="8">
    <location>
        <begin position="1653"/>
        <end position="1664"/>
    </location>
</feature>
<protein>
    <recommendedName>
        <fullName evidence="9">AAA+ ATPase domain-containing protein</fullName>
    </recommendedName>
</protein>
<dbReference type="GO" id="GO:0005634">
    <property type="term" value="C:nucleus"/>
    <property type="evidence" value="ECO:0007669"/>
    <property type="project" value="UniProtKB-SubCell"/>
</dbReference>
<dbReference type="InterPro" id="IPR027417">
    <property type="entry name" value="P-loop_NTPase"/>
</dbReference>
<feature type="compositionally biased region" description="Polar residues" evidence="8">
    <location>
        <begin position="1475"/>
        <end position="1494"/>
    </location>
</feature>
<dbReference type="InterPro" id="IPR045199">
    <property type="entry name" value="ATAD2-like"/>
</dbReference>
<evidence type="ECO:0000259" key="9">
    <source>
        <dbReference type="SMART" id="SM00382"/>
    </source>
</evidence>
<feature type="compositionally biased region" description="Basic residues" evidence="8">
    <location>
        <begin position="450"/>
        <end position="461"/>
    </location>
</feature>
<feature type="compositionally biased region" description="Acidic residues" evidence="8">
    <location>
        <begin position="296"/>
        <end position="309"/>
    </location>
</feature>
<dbReference type="PRINTS" id="PR00830">
    <property type="entry name" value="ENDOLAPTASE"/>
</dbReference>
<feature type="compositionally biased region" description="Acidic residues" evidence="8">
    <location>
        <begin position="276"/>
        <end position="287"/>
    </location>
</feature>
<keyword evidence="5" id="KW-0067">ATP-binding</keyword>
<dbReference type="InterPro" id="IPR003959">
    <property type="entry name" value="ATPase_AAA_core"/>
</dbReference>
<dbReference type="InterPro" id="IPR003593">
    <property type="entry name" value="AAA+_ATPase"/>
</dbReference>
<evidence type="ECO:0000256" key="8">
    <source>
        <dbReference type="SAM" id="MobiDB-lite"/>
    </source>
</evidence>
<evidence type="ECO:0000256" key="4">
    <source>
        <dbReference type="ARBA" id="ARBA00022801"/>
    </source>
</evidence>
<dbReference type="Proteomes" id="UP001302745">
    <property type="component" value="Unassembled WGS sequence"/>
</dbReference>
<keyword evidence="7" id="KW-0539">Nucleus</keyword>
<dbReference type="PANTHER" id="PTHR23069:SF0">
    <property type="entry name" value="TAT-BINDING HOMOLOG 7"/>
    <property type="match status" value="1"/>
</dbReference>
<gene>
    <name evidence="10" type="ORF">C8A00DRAFT_29089</name>
</gene>
<dbReference type="PANTHER" id="PTHR23069">
    <property type="entry name" value="AAA DOMAIN-CONTAINING"/>
    <property type="match status" value="1"/>
</dbReference>
<dbReference type="FunFam" id="3.40.50.300:FF:000061">
    <property type="entry name" value="ATPase family, AAA domain-containing 2"/>
    <property type="match status" value="1"/>
</dbReference>
<reference evidence="10" key="2">
    <citation type="submission" date="2023-05" db="EMBL/GenBank/DDBJ databases">
        <authorList>
            <consortium name="Lawrence Berkeley National Laboratory"/>
            <person name="Steindorff A."/>
            <person name="Hensen N."/>
            <person name="Bonometti L."/>
            <person name="Westerberg I."/>
            <person name="Brannstrom I.O."/>
            <person name="Guillou S."/>
            <person name="Cros-Aarteil S."/>
            <person name="Calhoun S."/>
            <person name="Haridas S."/>
            <person name="Kuo A."/>
            <person name="Mondo S."/>
            <person name="Pangilinan J."/>
            <person name="Riley R."/>
            <person name="Labutti K."/>
            <person name="Andreopoulos B."/>
            <person name="Lipzen A."/>
            <person name="Chen C."/>
            <person name="Yanf M."/>
            <person name="Daum C."/>
            <person name="Ng V."/>
            <person name="Clum A."/>
            <person name="Ohm R."/>
            <person name="Martin F."/>
            <person name="Silar P."/>
            <person name="Natvig D."/>
            <person name="Lalanne C."/>
            <person name="Gautier V."/>
            <person name="Ament-Velasquez S.L."/>
            <person name="Kruys A."/>
            <person name="Hutchinson M.I."/>
            <person name="Powell A.J."/>
            <person name="Barry K."/>
            <person name="Miller A.N."/>
            <person name="Grigoriev I.V."/>
            <person name="Debuchy R."/>
            <person name="Gladieux P."/>
            <person name="Thoren M.H."/>
            <person name="Johannesson H."/>
        </authorList>
    </citation>
    <scope>NUCLEOTIDE SEQUENCE</scope>
    <source>
        <strain evidence="10">CBS 538.74</strain>
    </source>
</reference>
<feature type="compositionally biased region" description="Acidic residues" evidence="8">
    <location>
        <begin position="20"/>
        <end position="29"/>
    </location>
</feature>
<dbReference type="GO" id="GO:0045815">
    <property type="term" value="P:transcription initiation-coupled chromatin remodeling"/>
    <property type="evidence" value="ECO:0007669"/>
    <property type="project" value="TreeGrafter"/>
</dbReference>